<keyword evidence="1" id="KW-1133">Transmembrane helix</keyword>
<dbReference type="AlphaFoldDB" id="A0A084SLM5"/>
<sequence>MRGVTLVELMVVVAIIGVLAALSMVAFDSLGRRGALQNAAFDMQGVLTTARAQAVSRGYPMWVLLYPSAGRKAMEGGPGAFFLVEDSGSSYVRAPAGLFAMDPRGSALVSASYFLEDYSKGVRFEALKPGEAGQYAQPFAALQVRTCGFCSGAPLRGAIAFFPDGSARFVNGQGEYVFTKNQGLALSSQDRKSEYLFAIAGPTGYVAAFSH</sequence>
<keyword evidence="1" id="KW-0812">Transmembrane</keyword>
<protein>
    <recommendedName>
        <fullName evidence="4">Prepilin-type N-terminal cleavage/methylation domain-containing protein</fullName>
    </recommendedName>
</protein>
<gene>
    <name evidence="2" type="ORF">Q664_35300</name>
</gene>
<comment type="caution">
    <text evidence="2">The sequence shown here is derived from an EMBL/GenBank/DDBJ whole genome shotgun (WGS) entry which is preliminary data.</text>
</comment>
<dbReference type="InterPro" id="IPR045584">
    <property type="entry name" value="Pilin-like"/>
</dbReference>
<dbReference type="Gene3D" id="3.30.700.10">
    <property type="entry name" value="Glycoprotein, Type 4 Pilin"/>
    <property type="match status" value="1"/>
</dbReference>
<dbReference type="InterPro" id="IPR012902">
    <property type="entry name" value="N_methyl_site"/>
</dbReference>
<evidence type="ECO:0000313" key="2">
    <source>
        <dbReference type="EMBL" id="KFA89360.1"/>
    </source>
</evidence>
<feature type="transmembrane region" description="Helical" evidence="1">
    <location>
        <begin position="6"/>
        <end position="27"/>
    </location>
</feature>
<dbReference type="SUPFAM" id="SSF54523">
    <property type="entry name" value="Pili subunits"/>
    <property type="match status" value="1"/>
</dbReference>
<dbReference type="Proteomes" id="UP000028547">
    <property type="component" value="Unassembled WGS sequence"/>
</dbReference>
<dbReference type="Pfam" id="PF07963">
    <property type="entry name" value="N_methyl"/>
    <property type="match status" value="1"/>
</dbReference>
<dbReference type="PROSITE" id="PS00409">
    <property type="entry name" value="PROKAR_NTER_METHYL"/>
    <property type="match status" value="1"/>
</dbReference>
<proteinExistence type="predicted"/>
<accession>A0A084SLM5</accession>
<evidence type="ECO:0000313" key="3">
    <source>
        <dbReference type="Proteomes" id="UP000028547"/>
    </source>
</evidence>
<dbReference type="EMBL" id="JPMI01000247">
    <property type="protein sequence ID" value="KFA89360.1"/>
    <property type="molecule type" value="Genomic_DNA"/>
</dbReference>
<organism evidence="2 3">
    <name type="scientific">Archangium violaceum Cb vi76</name>
    <dbReference type="NCBI Taxonomy" id="1406225"/>
    <lineage>
        <taxon>Bacteria</taxon>
        <taxon>Pseudomonadati</taxon>
        <taxon>Myxococcota</taxon>
        <taxon>Myxococcia</taxon>
        <taxon>Myxococcales</taxon>
        <taxon>Cystobacterineae</taxon>
        <taxon>Archangiaceae</taxon>
        <taxon>Archangium</taxon>
    </lineage>
</organism>
<keyword evidence="1" id="KW-0472">Membrane</keyword>
<name>A0A084SLM5_9BACT</name>
<dbReference type="NCBIfam" id="TIGR02532">
    <property type="entry name" value="IV_pilin_GFxxxE"/>
    <property type="match status" value="1"/>
</dbReference>
<reference evidence="2 3" key="1">
    <citation type="submission" date="2014-07" db="EMBL/GenBank/DDBJ databases">
        <title>Draft Genome Sequence of Gephyronic Acid Producer, Cystobacter violaceus Strain Cb vi76.</title>
        <authorList>
            <person name="Stevens D.C."/>
            <person name="Young J."/>
            <person name="Carmichael R."/>
            <person name="Tan J."/>
            <person name="Taylor R.E."/>
        </authorList>
    </citation>
    <scope>NUCLEOTIDE SEQUENCE [LARGE SCALE GENOMIC DNA]</scope>
    <source>
        <strain evidence="2 3">Cb vi76</strain>
    </source>
</reference>
<evidence type="ECO:0000256" key="1">
    <source>
        <dbReference type="SAM" id="Phobius"/>
    </source>
</evidence>
<evidence type="ECO:0008006" key="4">
    <source>
        <dbReference type="Google" id="ProtNLM"/>
    </source>
</evidence>